<feature type="transmembrane region" description="Helical" evidence="2">
    <location>
        <begin position="171"/>
        <end position="192"/>
    </location>
</feature>
<dbReference type="PANTHER" id="PTHR38848">
    <property type="entry name" value="G-PROTEIN COUPLED RECEPTORS FAMILY 3 PROFILE DOMAIN-CONTAINING PROTEIN"/>
    <property type="match status" value="1"/>
</dbReference>
<evidence type="ECO:0000256" key="1">
    <source>
        <dbReference type="SAM" id="MobiDB-lite"/>
    </source>
</evidence>
<feature type="transmembrane region" description="Helical" evidence="2">
    <location>
        <begin position="51"/>
        <end position="72"/>
    </location>
</feature>
<keyword evidence="2" id="KW-0472">Membrane</keyword>
<sequence length="326" mass="35147">MLLRRGIFDFHGAPPAFQRATARPGTVADAGPPGETVVDRGLSHFEAPGPIAARMISVAVAIFAASLCLAFFSKARSTIVHAVAAADIPCDLRADVTVNSSRSNHSTISKHIVRGTVKRRFKSRLYIFNAIFLIESCSFKLKWSDGTIGLEATSLVSQEINTRLRKLTVRAFFGSLFTLTSTSTNLIALMLLEGEPAWLCLLSCKTDVGSADRSLALVLVCTVVMYWITTIDGDLMRDAGASRREYAPATAMSQLMSSARGRELNSRRAGVPPIVIIPPTPQFPNNERFGPGSLDTTPTPLPTAYRGVLPSDPPHEDKGKGAAVYN</sequence>
<evidence type="ECO:0008006" key="5">
    <source>
        <dbReference type="Google" id="ProtNLM"/>
    </source>
</evidence>
<keyword evidence="4" id="KW-1185">Reference proteome</keyword>
<evidence type="ECO:0000313" key="4">
    <source>
        <dbReference type="Proteomes" id="UP001396898"/>
    </source>
</evidence>
<feature type="region of interest" description="Disordered" evidence="1">
    <location>
        <begin position="282"/>
        <end position="326"/>
    </location>
</feature>
<keyword evidence="2" id="KW-1133">Transmembrane helix</keyword>
<keyword evidence="2" id="KW-0812">Transmembrane</keyword>
<accession>A0ABR1SAZ0</accession>
<reference evidence="3 4" key="1">
    <citation type="submission" date="2023-01" db="EMBL/GenBank/DDBJ databases">
        <title>Analysis of 21 Apiospora genomes using comparative genomics revels a genus with tremendous synthesis potential of carbohydrate active enzymes and secondary metabolites.</title>
        <authorList>
            <person name="Sorensen T."/>
        </authorList>
    </citation>
    <scope>NUCLEOTIDE SEQUENCE [LARGE SCALE GENOMIC DNA]</scope>
    <source>
        <strain evidence="3 4">CBS 20057</strain>
    </source>
</reference>
<protein>
    <recommendedName>
        <fullName evidence="5">Transmembrane protein</fullName>
    </recommendedName>
</protein>
<dbReference type="EMBL" id="JAQQWI010000007">
    <property type="protein sequence ID" value="KAK8028938.1"/>
    <property type="molecule type" value="Genomic_DNA"/>
</dbReference>
<proteinExistence type="predicted"/>
<name>A0ABR1SAZ0_9PEZI</name>
<evidence type="ECO:0000313" key="3">
    <source>
        <dbReference type="EMBL" id="KAK8028938.1"/>
    </source>
</evidence>
<dbReference type="PANTHER" id="PTHR38848:SF3">
    <property type="entry name" value="G-PROTEIN COUPLED RECEPTORS FAMILY 3 PROFILE DOMAIN-CONTAINING PROTEIN"/>
    <property type="match status" value="1"/>
</dbReference>
<organism evidence="3 4">
    <name type="scientific">Apiospora marii</name>
    <dbReference type="NCBI Taxonomy" id="335849"/>
    <lineage>
        <taxon>Eukaryota</taxon>
        <taxon>Fungi</taxon>
        <taxon>Dikarya</taxon>
        <taxon>Ascomycota</taxon>
        <taxon>Pezizomycotina</taxon>
        <taxon>Sordariomycetes</taxon>
        <taxon>Xylariomycetidae</taxon>
        <taxon>Amphisphaeriales</taxon>
        <taxon>Apiosporaceae</taxon>
        <taxon>Apiospora</taxon>
    </lineage>
</organism>
<feature type="transmembrane region" description="Helical" evidence="2">
    <location>
        <begin position="215"/>
        <end position="235"/>
    </location>
</feature>
<evidence type="ECO:0000256" key="2">
    <source>
        <dbReference type="SAM" id="Phobius"/>
    </source>
</evidence>
<dbReference type="Proteomes" id="UP001396898">
    <property type="component" value="Unassembled WGS sequence"/>
</dbReference>
<comment type="caution">
    <text evidence="3">The sequence shown here is derived from an EMBL/GenBank/DDBJ whole genome shotgun (WGS) entry which is preliminary data.</text>
</comment>
<gene>
    <name evidence="3" type="ORF">PG991_005994</name>
</gene>